<dbReference type="Pfam" id="PF00168">
    <property type="entry name" value="C2"/>
    <property type="match status" value="1"/>
</dbReference>
<evidence type="ECO:0000256" key="1">
    <source>
        <dbReference type="ARBA" id="ARBA00022723"/>
    </source>
</evidence>
<dbReference type="PROSITE" id="PS50004">
    <property type="entry name" value="C2"/>
    <property type="match status" value="1"/>
</dbReference>
<accession>A0AAX6DQK6</accession>
<evidence type="ECO:0000256" key="2">
    <source>
        <dbReference type="ARBA" id="ARBA00022837"/>
    </source>
</evidence>
<evidence type="ECO:0000313" key="5">
    <source>
        <dbReference type="EMBL" id="KAJ6794070.1"/>
    </source>
</evidence>
<dbReference type="EMBL" id="JANAVB010042615">
    <property type="protein sequence ID" value="KAJ6794070.1"/>
    <property type="molecule type" value="Genomic_DNA"/>
</dbReference>
<feature type="domain" description="C2" evidence="4">
    <location>
        <begin position="1"/>
        <end position="103"/>
    </location>
</feature>
<keyword evidence="1" id="KW-0479">Metal-binding</keyword>
<dbReference type="InterPro" id="IPR000008">
    <property type="entry name" value="C2_dom"/>
</dbReference>
<dbReference type="SMART" id="SM00239">
    <property type="entry name" value="C2"/>
    <property type="match status" value="1"/>
</dbReference>
<protein>
    <submittedName>
        <fullName evidence="5">Elicitor-responsive protein 3-like</fullName>
    </submittedName>
</protein>
<gene>
    <name evidence="5" type="ORF">M6B38_234410</name>
    <name evidence="6" type="ORF">M6B38_280940</name>
</gene>
<evidence type="ECO:0000313" key="7">
    <source>
        <dbReference type="Proteomes" id="UP001140949"/>
    </source>
</evidence>
<sequence>MVQGRIEVLLVGAKGLENSDYLCNMDPYAILKFCSQEQKSSIASGKGSEPEWNEKFVFTVSGNVSDFTVKLMDSDSGTNDDFVGEATISLEALFAEGSLPPTVYNVVKEQEYCGEIKIGFSFTPEKNSQQNHSEENFGGWQESS</sequence>
<dbReference type="PANTHER" id="PTHR46502">
    <property type="entry name" value="C2 DOMAIN-CONTAINING"/>
    <property type="match status" value="1"/>
</dbReference>
<reference evidence="5" key="1">
    <citation type="journal article" date="2023" name="GigaByte">
        <title>Genome assembly of the bearded iris, Iris pallida Lam.</title>
        <authorList>
            <person name="Bruccoleri R.E."/>
            <person name="Oakeley E.J."/>
            <person name="Faust A.M.E."/>
            <person name="Altorfer M."/>
            <person name="Dessus-Babus S."/>
            <person name="Burckhardt D."/>
            <person name="Oertli M."/>
            <person name="Naumann U."/>
            <person name="Petersen F."/>
            <person name="Wong J."/>
        </authorList>
    </citation>
    <scope>NUCLEOTIDE SEQUENCE</scope>
    <source>
        <strain evidence="5">GSM-AAB239-AS_SAM_17_03QT</strain>
    </source>
</reference>
<dbReference type="InterPro" id="IPR035892">
    <property type="entry name" value="C2_domain_sf"/>
</dbReference>
<feature type="region of interest" description="Disordered" evidence="3">
    <location>
        <begin position="124"/>
        <end position="144"/>
    </location>
</feature>
<keyword evidence="2" id="KW-0106">Calcium</keyword>
<evidence type="ECO:0000313" key="6">
    <source>
        <dbReference type="EMBL" id="KAJ6846457.1"/>
    </source>
</evidence>
<dbReference type="AlphaFoldDB" id="A0AAX6DQK6"/>
<evidence type="ECO:0000256" key="3">
    <source>
        <dbReference type="SAM" id="MobiDB-lite"/>
    </source>
</evidence>
<dbReference type="PANTHER" id="PTHR46502:SF2">
    <property type="entry name" value="16 KDA PHLOEM PROTEIN 2"/>
    <property type="match status" value="1"/>
</dbReference>
<keyword evidence="7" id="KW-1185">Reference proteome</keyword>
<dbReference type="SUPFAM" id="SSF49562">
    <property type="entry name" value="C2 domain (Calcium/lipid-binding domain, CaLB)"/>
    <property type="match status" value="1"/>
</dbReference>
<comment type="caution">
    <text evidence="5">The sequence shown here is derived from an EMBL/GenBank/DDBJ whole genome shotgun (WGS) entry which is preliminary data.</text>
</comment>
<proteinExistence type="predicted"/>
<organism evidence="5 7">
    <name type="scientific">Iris pallida</name>
    <name type="common">Sweet iris</name>
    <dbReference type="NCBI Taxonomy" id="29817"/>
    <lineage>
        <taxon>Eukaryota</taxon>
        <taxon>Viridiplantae</taxon>
        <taxon>Streptophyta</taxon>
        <taxon>Embryophyta</taxon>
        <taxon>Tracheophyta</taxon>
        <taxon>Spermatophyta</taxon>
        <taxon>Magnoliopsida</taxon>
        <taxon>Liliopsida</taxon>
        <taxon>Asparagales</taxon>
        <taxon>Iridaceae</taxon>
        <taxon>Iridoideae</taxon>
        <taxon>Irideae</taxon>
        <taxon>Iris</taxon>
    </lineage>
</organism>
<reference evidence="5" key="2">
    <citation type="submission" date="2023-04" db="EMBL/GenBank/DDBJ databases">
        <authorList>
            <person name="Bruccoleri R.E."/>
            <person name="Oakeley E.J."/>
            <person name="Faust A.-M."/>
            <person name="Dessus-Babus S."/>
            <person name="Altorfer M."/>
            <person name="Burckhardt D."/>
            <person name="Oertli M."/>
            <person name="Naumann U."/>
            <person name="Petersen F."/>
            <person name="Wong J."/>
        </authorList>
    </citation>
    <scope>NUCLEOTIDE SEQUENCE</scope>
    <source>
        <strain evidence="5">GSM-AAB239-AS_SAM_17_03QT</strain>
        <tissue evidence="5">Leaf</tissue>
    </source>
</reference>
<dbReference type="GO" id="GO:0046872">
    <property type="term" value="F:metal ion binding"/>
    <property type="evidence" value="ECO:0007669"/>
    <property type="project" value="UniProtKB-KW"/>
</dbReference>
<name>A0AAX6DQK6_IRIPA</name>
<evidence type="ECO:0000259" key="4">
    <source>
        <dbReference type="PROSITE" id="PS50004"/>
    </source>
</evidence>
<dbReference type="Proteomes" id="UP001140949">
    <property type="component" value="Unassembled WGS sequence"/>
</dbReference>
<dbReference type="EMBL" id="JANAVB010005598">
    <property type="protein sequence ID" value="KAJ6846457.1"/>
    <property type="molecule type" value="Genomic_DNA"/>
</dbReference>
<dbReference type="Gene3D" id="2.60.40.150">
    <property type="entry name" value="C2 domain"/>
    <property type="match status" value="1"/>
</dbReference>